<sequence length="77" mass="8838">MDTVKHDFTHLFQQLGLNGDAAAVEAFIRSHQLDHDVCLEDAPFWSEAQVQFLRECRESDGDWSELVDELDASLRCE</sequence>
<comment type="caution">
    <text evidence="1">The sequence shown here is derived from an EMBL/GenBank/DDBJ whole genome shotgun (WGS) entry which is preliminary data.</text>
</comment>
<evidence type="ECO:0000313" key="2">
    <source>
        <dbReference type="Proteomes" id="UP000282818"/>
    </source>
</evidence>
<dbReference type="RefSeq" id="WP_127692388.1">
    <property type="nucleotide sequence ID" value="NZ_SACQ01000001.1"/>
</dbReference>
<dbReference type="AlphaFoldDB" id="A0A437QCT1"/>
<dbReference type="Gene3D" id="1.10.10.1130">
    <property type="entry name" value="Uncharacterised protein PF10982, DUF2789"/>
    <property type="match status" value="1"/>
</dbReference>
<reference evidence="1 2" key="1">
    <citation type="submission" date="2019-01" db="EMBL/GenBank/DDBJ databases">
        <authorList>
            <person name="Chen W.-M."/>
        </authorList>
    </citation>
    <scope>NUCLEOTIDE SEQUENCE [LARGE SCALE GENOMIC DNA]</scope>
    <source>
        <strain evidence="1 2">HPM-16</strain>
    </source>
</reference>
<name>A0A437QCT1_9GAMM</name>
<organism evidence="1 2">
    <name type="scientific">Neptunomonas marina</name>
    <dbReference type="NCBI Taxonomy" id="1815562"/>
    <lineage>
        <taxon>Bacteria</taxon>
        <taxon>Pseudomonadati</taxon>
        <taxon>Pseudomonadota</taxon>
        <taxon>Gammaproteobacteria</taxon>
        <taxon>Oceanospirillales</taxon>
        <taxon>Oceanospirillaceae</taxon>
        <taxon>Neptunomonas</taxon>
    </lineage>
</organism>
<evidence type="ECO:0000313" key="1">
    <source>
        <dbReference type="EMBL" id="RVU32219.1"/>
    </source>
</evidence>
<proteinExistence type="predicted"/>
<keyword evidence="2" id="KW-1185">Reference proteome</keyword>
<dbReference type="InterPro" id="IPR038086">
    <property type="entry name" value="DUF2789_sf"/>
</dbReference>
<accession>A0A437QCT1</accession>
<protein>
    <submittedName>
        <fullName evidence="1">DUF2789 domain-containing protein</fullName>
    </submittedName>
</protein>
<dbReference type="InterPro" id="IPR021250">
    <property type="entry name" value="DUF2789"/>
</dbReference>
<dbReference type="Pfam" id="PF10982">
    <property type="entry name" value="DUF2789"/>
    <property type="match status" value="1"/>
</dbReference>
<dbReference type="Proteomes" id="UP000282818">
    <property type="component" value="Unassembled WGS sequence"/>
</dbReference>
<gene>
    <name evidence="1" type="ORF">EOE65_00775</name>
</gene>
<dbReference type="EMBL" id="SACQ01000001">
    <property type="protein sequence ID" value="RVU32219.1"/>
    <property type="molecule type" value="Genomic_DNA"/>
</dbReference>